<dbReference type="GO" id="GO:0005856">
    <property type="term" value="C:cytoskeleton"/>
    <property type="evidence" value="ECO:0007669"/>
    <property type="project" value="UniProtKB-SubCell"/>
</dbReference>
<keyword evidence="8" id="KW-0963">Cytoplasm</keyword>
<gene>
    <name evidence="22" type="ORF">E1301_Tti022465</name>
</gene>
<dbReference type="FunFam" id="1.20.1270.60:FF:000002">
    <property type="entry name" value="Formin-binding protein 1-like isoform 1"/>
    <property type="match status" value="1"/>
</dbReference>
<dbReference type="PANTHER" id="PTHR15735:SF17">
    <property type="entry name" value="CDC42-INTERACTING PROTEIN 4"/>
    <property type="match status" value="1"/>
</dbReference>
<dbReference type="Pfam" id="PF14604">
    <property type="entry name" value="SH3_9"/>
    <property type="match status" value="1"/>
</dbReference>
<dbReference type="InterPro" id="IPR036028">
    <property type="entry name" value="SH3-like_dom_sf"/>
</dbReference>
<evidence type="ECO:0000256" key="4">
    <source>
        <dbReference type="ARBA" id="ARBA00004544"/>
    </source>
</evidence>
<evidence type="ECO:0000256" key="16">
    <source>
        <dbReference type="PROSITE-ProRule" id="PRU01077"/>
    </source>
</evidence>
<feature type="domain" description="F-BAR" evidence="20">
    <location>
        <begin position="1"/>
        <end position="263"/>
    </location>
</feature>
<dbReference type="GO" id="GO:0008289">
    <property type="term" value="F:lipid binding"/>
    <property type="evidence" value="ECO:0007669"/>
    <property type="project" value="UniProtKB-KW"/>
</dbReference>
<evidence type="ECO:0000313" key="22">
    <source>
        <dbReference type="EMBL" id="KAA0721665.1"/>
    </source>
</evidence>
<dbReference type="GO" id="GO:0005886">
    <property type="term" value="C:plasma membrane"/>
    <property type="evidence" value="ECO:0007669"/>
    <property type="project" value="UniProtKB-SubCell"/>
</dbReference>
<evidence type="ECO:0000259" key="20">
    <source>
        <dbReference type="PROSITE" id="PS51741"/>
    </source>
</evidence>
<evidence type="ECO:0000256" key="2">
    <source>
        <dbReference type="ARBA" id="ARBA00004245"/>
    </source>
</evidence>
<evidence type="ECO:0000256" key="1">
    <source>
        <dbReference type="ARBA" id="ARBA00004236"/>
    </source>
</evidence>
<dbReference type="SMART" id="SM00326">
    <property type="entry name" value="SH3"/>
    <property type="match status" value="1"/>
</dbReference>
<keyword evidence="10 16" id="KW-0175">Coiled coil</keyword>
<evidence type="ECO:0000313" key="23">
    <source>
        <dbReference type="Proteomes" id="UP000324632"/>
    </source>
</evidence>
<dbReference type="CDD" id="cd11911">
    <property type="entry name" value="SH3_CIP4-like"/>
    <property type="match status" value="1"/>
</dbReference>
<evidence type="ECO:0000256" key="5">
    <source>
        <dbReference type="ARBA" id="ARBA00009426"/>
    </source>
</evidence>
<dbReference type="PROSITE" id="PS50002">
    <property type="entry name" value="SH3"/>
    <property type="match status" value="1"/>
</dbReference>
<evidence type="ECO:0000256" key="6">
    <source>
        <dbReference type="ARBA" id="ARBA00022443"/>
    </source>
</evidence>
<dbReference type="Pfam" id="PF00611">
    <property type="entry name" value="FCH"/>
    <property type="match status" value="1"/>
</dbReference>
<dbReference type="Proteomes" id="UP000324632">
    <property type="component" value="Chromosome 4"/>
</dbReference>
<keyword evidence="7" id="KW-1003">Cell membrane</keyword>
<feature type="domain" description="SH3" evidence="19">
    <location>
        <begin position="443"/>
        <end position="502"/>
    </location>
</feature>
<dbReference type="SUPFAM" id="SSF50044">
    <property type="entry name" value="SH3-domain"/>
    <property type="match status" value="1"/>
</dbReference>
<dbReference type="CDD" id="cd07653">
    <property type="entry name" value="F-BAR_CIP4-like"/>
    <property type="match status" value="1"/>
</dbReference>
<feature type="domain" description="REM-1" evidence="21">
    <location>
        <begin position="331"/>
        <end position="409"/>
    </location>
</feature>
<proteinExistence type="inferred from homology"/>
<keyword evidence="6 15" id="KW-0728">SH3 domain</keyword>
<dbReference type="GO" id="GO:0006897">
    <property type="term" value="P:endocytosis"/>
    <property type="evidence" value="ECO:0007669"/>
    <property type="project" value="UniProtKB-KW"/>
</dbReference>
<dbReference type="InterPro" id="IPR057871">
    <property type="entry name" value="HR1_CIP4_FNBP1L"/>
</dbReference>
<dbReference type="PANTHER" id="PTHR15735">
    <property type="entry name" value="FCH AND DOUBLE SH3 DOMAINS PROTEIN"/>
    <property type="match status" value="1"/>
</dbReference>
<dbReference type="SUPFAM" id="SSF103657">
    <property type="entry name" value="BAR/IMD domain-like"/>
    <property type="match status" value="1"/>
</dbReference>
<feature type="coiled-coil region" evidence="17">
    <location>
        <begin position="72"/>
        <end position="157"/>
    </location>
</feature>
<evidence type="ECO:0000256" key="13">
    <source>
        <dbReference type="ARBA" id="ARBA00023212"/>
    </source>
</evidence>
<keyword evidence="9" id="KW-0254">Endocytosis</keyword>
<dbReference type="Gene3D" id="1.20.1270.60">
    <property type="entry name" value="Arfaptin homology (AH) domain/BAR domain"/>
    <property type="match status" value="1"/>
</dbReference>
<dbReference type="Pfam" id="PF25610">
    <property type="entry name" value="HR1_TOCA"/>
    <property type="match status" value="1"/>
</dbReference>
<feature type="coiled-coil region" evidence="17">
    <location>
        <begin position="339"/>
        <end position="406"/>
    </location>
</feature>
<sequence length="502" mass="58054">MDWGFDLWDQQDVIERHTQCGLEQLERYVKFVKERAEIEQNYAKQLRNLSKKYSRRGIKEDHEMKLTNQQAFQEVLNELNDYAAQREQLSENMTVTICVDLTKNIHELRQERKNYFLEIKKCQQNLESSLKQLDLSKKRFEKEWKEAEKAIQQTERIQLEPNITKADVDKAKQQENSRTHVAEACKKDYAVQHQKYNNEQNNFYHSEIPSLLKNLQIMEEKRIKMLADGYMQFSETEKNLLPNIIKCLDAISTAGRNINEKQDTAALVDQYKSGAAPPADVEFEDYSQSVRTTGNENTPQLHKARIKLLFHKKSKITSPDKNMPPSVEDFTHFPPDQRKKRLQDKIDNINRELQKEMEQSEAMNKMKGVYEQNSKLGDPSSLEPQITLTLQNIASLKEKLQKYQAQLSEAGGGSGSHNNTSSNVSPSDENIYEFAFDEDFIDVPIGQCKALYNYDGDNEGAVCIRKDEQLTLMVEDQGDGWVKVQRANGDTGYVPASYIQTI</sequence>
<dbReference type="Gene3D" id="2.30.30.40">
    <property type="entry name" value="SH3 Domains"/>
    <property type="match status" value="1"/>
</dbReference>
<dbReference type="AlphaFoldDB" id="A0A5A9PIR1"/>
<dbReference type="GO" id="GO:0007165">
    <property type="term" value="P:signal transduction"/>
    <property type="evidence" value="ECO:0007669"/>
    <property type="project" value="InterPro"/>
</dbReference>
<evidence type="ECO:0000256" key="3">
    <source>
        <dbReference type="ARBA" id="ARBA00004371"/>
    </source>
</evidence>
<evidence type="ECO:0000256" key="11">
    <source>
        <dbReference type="ARBA" id="ARBA00023121"/>
    </source>
</evidence>
<dbReference type="InterPro" id="IPR031160">
    <property type="entry name" value="F_BAR_dom"/>
</dbReference>
<dbReference type="Gene3D" id="6.10.140.470">
    <property type="match status" value="1"/>
</dbReference>
<evidence type="ECO:0000259" key="21">
    <source>
        <dbReference type="PROSITE" id="PS51860"/>
    </source>
</evidence>
<keyword evidence="14" id="KW-0458">Lysosome</keyword>
<evidence type="ECO:0000256" key="12">
    <source>
        <dbReference type="ARBA" id="ARBA00023136"/>
    </source>
</evidence>
<evidence type="ECO:0000256" key="10">
    <source>
        <dbReference type="ARBA" id="ARBA00023054"/>
    </source>
</evidence>
<dbReference type="EMBL" id="SOYY01000004">
    <property type="protein sequence ID" value="KAA0721665.1"/>
    <property type="molecule type" value="Genomic_DNA"/>
</dbReference>
<keyword evidence="23" id="KW-1185">Reference proteome</keyword>
<accession>A0A5A9PIR1</accession>
<protein>
    <submittedName>
        <fullName evidence="22">Formin-binding protein 1-like</fullName>
    </submittedName>
</protein>
<dbReference type="InterPro" id="IPR001452">
    <property type="entry name" value="SH3_domain"/>
</dbReference>
<dbReference type="GO" id="GO:0005938">
    <property type="term" value="C:cell cortex"/>
    <property type="evidence" value="ECO:0007669"/>
    <property type="project" value="UniProtKB-SubCell"/>
</dbReference>
<dbReference type="PROSITE" id="PS51741">
    <property type="entry name" value="F_BAR"/>
    <property type="match status" value="1"/>
</dbReference>
<dbReference type="CDD" id="cd11628">
    <property type="entry name" value="HR1_CIP4_FNBP1L"/>
    <property type="match status" value="1"/>
</dbReference>
<dbReference type="InterPro" id="IPR057870">
    <property type="entry name" value="HR1_TOCA"/>
</dbReference>
<evidence type="ECO:0000256" key="15">
    <source>
        <dbReference type="PROSITE-ProRule" id="PRU00192"/>
    </source>
</evidence>
<keyword evidence="12" id="KW-0472">Membrane</keyword>
<dbReference type="InterPro" id="IPR011072">
    <property type="entry name" value="HR1_rho-bd"/>
</dbReference>
<keyword evidence="11" id="KW-0446">Lipid-binding</keyword>
<evidence type="ECO:0000256" key="8">
    <source>
        <dbReference type="ARBA" id="ARBA00022490"/>
    </source>
</evidence>
<feature type="region of interest" description="Disordered" evidence="18">
    <location>
        <begin position="407"/>
        <end position="426"/>
    </location>
</feature>
<reference evidence="22 23" key="1">
    <citation type="journal article" date="2019" name="Mol. Ecol. Resour.">
        <title>Chromosome-level genome assembly of Triplophysa tibetana, a fish adapted to the harsh high-altitude environment of the Tibetan Plateau.</title>
        <authorList>
            <person name="Yang X."/>
            <person name="Liu H."/>
            <person name="Ma Z."/>
            <person name="Zou Y."/>
            <person name="Zou M."/>
            <person name="Mao Y."/>
            <person name="Li X."/>
            <person name="Wang H."/>
            <person name="Chen T."/>
            <person name="Wang W."/>
            <person name="Yang R."/>
        </authorList>
    </citation>
    <scope>NUCLEOTIDE SEQUENCE [LARGE SCALE GENOMIC DNA]</scope>
    <source>
        <strain evidence="22">TTIB1903HZAU</strain>
        <tissue evidence="22">Muscle</tissue>
    </source>
</reference>
<dbReference type="InterPro" id="IPR027267">
    <property type="entry name" value="AH/BAR_dom_sf"/>
</dbReference>
<comment type="similarity">
    <text evidence="5">Belongs to the FNBP1 family.</text>
</comment>
<evidence type="ECO:0000256" key="18">
    <source>
        <dbReference type="SAM" id="MobiDB-lite"/>
    </source>
</evidence>
<evidence type="ECO:0000256" key="14">
    <source>
        <dbReference type="ARBA" id="ARBA00023228"/>
    </source>
</evidence>
<dbReference type="PROSITE" id="PS51860">
    <property type="entry name" value="REM_1"/>
    <property type="match status" value="1"/>
</dbReference>
<name>A0A5A9PIR1_9TELE</name>
<evidence type="ECO:0000259" key="19">
    <source>
        <dbReference type="PROSITE" id="PS50002"/>
    </source>
</evidence>
<evidence type="ECO:0000256" key="17">
    <source>
        <dbReference type="SAM" id="Coils"/>
    </source>
</evidence>
<keyword evidence="13" id="KW-0206">Cytoskeleton</keyword>
<evidence type="ECO:0000256" key="7">
    <source>
        <dbReference type="ARBA" id="ARBA00022475"/>
    </source>
</evidence>
<dbReference type="GO" id="GO:0005764">
    <property type="term" value="C:lysosome"/>
    <property type="evidence" value="ECO:0007669"/>
    <property type="project" value="UniProtKB-SubCell"/>
</dbReference>
<comment type="subcellular location">
    <subcellularLocation>
        <location evidence="1">Cell membrane</location>
    </subcellularLocation>
    <subcellularLocation>
        <location evidence="4">Cytoplasm</location>
        <location evidence="4">Cell cortex</location>
    </subcellularLocation>
    <subcellularLocation>
        <location evidence="2">Cytoplasm</location>
        <location evidence="2">Cytoskeleton</location>
    </subcellularLocation>
    <subcellularLocation>
        <location evidence="3">Lysosome</location>
    </subcellularLocation>
</comment>
<dbReference type="InterPro" id="IPR001060">
    <property type="entry name" value="FCH_dom"/>
</dbReference>
<comment type="caution">
    <text evidence="22">The sequence shown here is derived from an EMBL/GenBank/DDBJ whole genome shotgun (WGS) entry which is preliminary data.</text>
</comment>
<organism evidence="22 23">
    <name type="scientific">Triplophysa tibetana</name>
    <dbReference type="NCBI Taxonomy" id="1572043"/>
    <lineage>
        <taxon>Eukaryota</taxon>
        <taxon>Metazoa</taxon>
        <taxon>Chordata</taxon>
        <taxon>Craniata</taxon>
        <taxon>Vertebrata</taxon>
        <taxon>Euteleostomi</taxon>
        <taxon>Actinopterygii</taxon>
        <taxon>Neopterygii</taxon>
        <taxon>Teleostei</taxon>
        <taxon>Ostariophysi</taxon>
        <taxon>Cypriniformes</taxon>
        <taxon>Nemacheilidae</taxon>
        <taxon>Triplophysa</taxon>
    </lineage>
</organism>
<evidence type="ECO:0000256" key="9">
    <source>
        <dbReference type="ARBA" id="ARBA00022583"/>
    </source>
</evidence>
<dbReference type="SMART" id="SM00055">
    <property type="entry name" value="FCH"/>
    <property type="match status" value="1"/>
</dbReference>